<keyword evidence="8" id="KW-1185">Reference proteome</keyword>
<evidence type="ECO:0000256" key="2">
    <source>
        <dbReference type="ARBA" id="ARBA00022833"/>
    </source>
</evidence>
<dbReference type="PROSITE" id="PS00478">
    <property type="entry name" value="LIM_DOMAIN_1"/>
    <property type="match status" value="1"/>
</dbReference>
<gene>
    <name evidence="7" type="primary">TGFB1I1</name>
    <name evidence="7" type="ORF">HK097_004498</name>
</gene>
<feature type="region of interest" description="Disordered" evidence="5">
    <location>
        <begin position="168"/>
        <end position="193"/>
    </location>
</feature>
<reference evidence="7" key="1">
    <citation type="submission" date="2020-05" db="EMBL/GenBank/DDBJ databases">
        <title>Phylogenomic resolution of chytrid fungi.</title>
        <authorList>
            <person name="Stajich J.E."/>
            <person name="Amses K."/>
            <person name="Simmons R."/>
            <person name="Seto K."/>
            <person name="Myers J."/>
            <person name="Bonds A."/>
            <person name="Quandt C.A."/>
            <person name="Barry K."/>
            <person name="Liu P."/>
            <person name="Grigoriev I."/>
            <person name="Longcore J.E."/>
            <person name="James T.Y."/>
        </authorList>
    </citation>
    <scope>NUCLEOTIDE SEQUENCE</scope>
    <source>
        <strain evidence="7">JEL0318</strain>
    </source>
</reference>
<dbReference type="InterPro" id="IPR017351">
    <property type="entry name" value="PINCH-1-4-like"/>
</dbReference>
<evidence type="ECO:0000256" key="4">
    <source>
        <dbReference type="PROSITE-ProRule" id="PRU00125"/>
    </source>
</evidence>
<dbReference type="SUPFAM" id="SSF57716">
    <property type="entry name" value="Glucocorticoid receptor-like (DNA-binding domain)"/>
    <property type="match status" value="1"/>
</dbReference>
<comment type="caution">
    <text evidence="7">The sequence shown here is derived from an EMBL/GenBank/DDBJ whole genome shotgun (WGS) entry which is preliminary data.</text>
</comment>
<dbReference type="InterPro" id="IPR001781">
    <property type="entry name" value="Znf_LIM"/>
</dbReference>
<dbReference type="Gene3D" id="2.10.110.10">
    <property type="entry name" value="Cysteine Rich Protein"/>
    <property type="match status" value="1"/>
</dbReference>
<protein>
    <submittedName>
        <fullName evidence="7">Transforming growth factor beta-1-induced transcript 1 protein</fullName>
    </submittedName>
</protein>
<organism evidence="7 8">
    <name type="scientific">Rhizophlyctis rosea</name>
    <dbReference type="NCBI Taxonomy" id="64517"/>
    <lineage>
        <taxon>Eukaryota</taxon>
        <taxon>Fungi</taxon>
        <taxon>Fungi incertae sedis</taxon>
        <taxon>Chytridiomycota</taxon>
        <taxon>Chytridiomycota incertae sedis</taxon>
        <taxon>Chytridiomycetes</taxon>
        <taxon>Rhizophlyctidales</taxon>
        <taxon>Rhizophlyctidaceae</taxon>
        <taxon>Rhizophlyctis</taxon>
    </lineage>
</organism>
<dbReference type="SMART" id="SM00132">
    <property type="entry name" value="LIM"/>
    <property type="match status" value="1"/>
</dbReference>
<dbReference type="PANTHER" id="PTHR24210:SF14">
    <property type="entry name" value="LIM ZINC-BINDING DOMAIN-CONTAINING PROTEIN"/>
    <property type="match status" value="1"/>
</dbReference>
<evidence type="ECO:0000256" key="3">
    <source>
        <dbReference type="ARBA" id="ARBA00023038"/>
    </source>
</evidence>
<feature type="compositionally biased region" description="Basic and acidic residues" evidence="5">
    <location>
        <begin position="1"/>
        <end position="12"/>
    </location>
</feature>
<name>A0AAD5WWQ5_9FUNG</name>
<dbReference type="EMBL" id="JADGJD010002156">
    <property type="protein sequence ID" value="KAJ3034469.1"/>
    <property type="molecule type" value="Genomic_DNA"/>
</dbReference>
<dbReference type="PROSITE" id="PS50023">
    <property type="entry name" value="LIM_DOMAIN_2"/>
    <property type="match status" value="1"/>
</dbReference>
<dbReference type="Proteomes" id="UP001212841">
    <property type="component" value="Unassembled WGS sequence"/>
</dbReference>
<feature type="compositionally biased region" description="Gly residues" evidence="5">
    <location>
        <begin position="176"/>
        <end position="189"/>
    </location>
</feature>
<sequence length="207" mass="23674">PTPRRATIDVIKRPSPPPDQSSPEPETLKPLCAFCEEPIAGKAVALLGRFWHREHSQCKECHRPIGVDNFAEIDGYLWCEDHYFEHRGEYHVRKNNPTRKRDSYIENELTEIKQLSTVRKIRNLMNFEKSVKLNIVTVDNGDKGKRRFVTSWLPEEWRVKMEEEERREAEEAESGVVGGLGKHGVGGGRKVVVEGGKDEGRPFSVVV</sequence>
<proteinExistence type="predicted"/>
<evidence type="ECO:0000256" key="5">
    <source>
        <dbReference type="SAM" id="MobiDB-lite"/>
    </source>
</evidence>
<dbReference type="PANTHER" id="PTHR24210">
    <property type="entry name" value="LIM DOMAIN-CONTAINING PROTEIN"/>
    <property type="match status" value="1"/>
</dbReference>
<dbReference type="Pfam" id="PF00412">
    <property type="entry name" value="LIM"/>
    <property type="match status" value="1"/>
</dbReference>
<evidence type="ECO:0000313" key="7">
    <source>
        <dbReference type="EMBL" id="KAJ3034469.1"/>
    </source>
</evidence>
<evidence type="ECO:0000313" key="8">
    <source>
        <dbReference type="Proteomes" id="UP001212841"/>
    </source>
</evidence>
<feature type="domain" description="LIM zinc-binding" evidence="6">
    <location>
        <begin position="30"/>
        <end position="89"/>
    </location>
</feature>
<evidence type="ECO:0000259" key="6">
    <source>
        <dbReference type="PROSITE" id="PS50023"/>
    </source>
</evidence>
<evidence type="ECO:0000256" key="1">
    <source>
        <dbReference type="ARBA" id="ARBA00022723"/>
    </source>
</evidence>
<feature type="non-terminal residue" evidence="7">
    <location>
        <position position="1"/>
    </location>
</feature>
<keyword evidence="1 4" id="KW-0479">Metal-binding</keyword>
<accession>A0AAD5WWQ5</accession>
<dbReference type="AlphaFoldDB" id="A0AAD5WWQ5"/>
<dbReference type="GO" id="GO:0046872">
    <property type="term" value="F:metal ion binding"/>
    <property type="evidence" value="ECO:0007669"/>
    <property type="project" value="UniProtKB-KW"/>
</dbReference>
<feature type="region of interest" description="Disordered" evidence="5">
    <location>
        <begin position="1"/>
        <end position="26"/>
    </location>
</feature>
<keyword evidence="3 4" id="KW-0440">LIM domain</keyword>
<keyword evidence="2 4" id="KW-0862">Zinc</keyword>